<dbReference type="EMBL" id="MN740749">
    <property type="protein sequence ID" value="QHU10036.1"/>
    <property type="molecule type" value="Genomic_DNA"/>
</dbReference>
<dbReference type="Pfam" id="PF17035">
    <property type="entry name" value="BET"/>
    <property type="match status" value="1"/>
</dbReference>
<feature type="domain" description="NET" evidence="1">
    <location>
        <begin position="1"/>
        <end position="63"/>
    </location>
</feature>
<proteinExistence type="predicted"/>
<reference evidence="2" key="1">
    <citation type="journal article" date="2020" name="Nature">
        <title>Giant virus diversity and host interactions through global metagenomics.</title>
        <authorList>
            <person name="Schulz F."/>
            <person name="Roux S."/>
            <person name="Paez-Espino D."/>
            <person name="Jungbluth S."/>
            <person name="Walsh D.A."/>
            <person name="Denef V.J."/>
            <person name="McMahon K.D."/>
            <person name="Konstantinidis K.T."/>
            <person name="Eloe-Fadrosh E.A."/>
            <person name="Kyrpides N.C."/>
            <person name="Woyke T."/>
        </authorList>
    </citation>
    <scope>NUCLEOTIDE SEQUENCE</scope>
    <source>
        <strain evidence="2">GVMAG-S-1101164-67</strain>
    </source>
</reference>
<evidence type="ECO:0000259" key="1">
    <source>
        <dbReference type="Pfam" id="PF17035"/>
    </source>
</evidence>
<dbReference type="AlphaFoldDB" id="A0A6C0JYZ1"/>
<sequence length="94" mass="10906">MTMATLEELKSKIENLNKQHHIEVLKILKKNNGVTLNENKSGVYVNLSLLPEQSITDIFNYVKYIEEQEAALSSLETQKLDFKNTFFNEKESKE</sequence>
<evidence type="ECO:0000313" key="2">
    <source>
        <dbReference type="EMBL" id="QHU10036.1"/>
    </source>
</evidence>
<protein>
    <recommendedName>
        <fullName evidence="1">NET domain-containing protein</fullName>
    </recommendedName>
</protein>
<name>A0A6C0JYZ1_9ZZZZ</name>
<dbReference type="InterPro" id="IPR027353">
    <property type="entry name" value="NET_dom"/>
</dbReference>
<organism evidence="2">
    <name type="scientific">viral metagenome</name>
    <dbReference type="NCBI Taxonomy" id="1070528"/>
    <lineage>
        <taxon>unclassified sequences</taxon>
        <taxon>metagenomes</taxon>
        <taxon>organismal metagenomes</taxon>
    </lineage>
</organism>
<accession>A0A6C0JYZ1</accession>